<dbReference type="NCBIfam" id="TIGR02532">
    <property type="entry name" value="IV_pilin_GFxxxE"/>
    <property type="match status" value="1"/>
</dbReference>
<evidence type="ECO:0000256" key="5">
    <source>
        <dbReference type="ARBA" id="ARBA00023136"/>
    </source>
</evidence>
<evidence type="ECO:0000313" key="8">
    <source>
        <dbReference type="Proteomes" id="UP000231474"/>
    </source>
</evidence>
<dbReference type="SUPFAM" id="SSF54523">
    <property type="entry name" value="Pili subunits"/>
    <property type="match status" value="1"/>
</dbReference>
<reference evidence="8" key="1">
    <citation type="submission" date="2017-09" db="EMBL/GenBank/DDBJ databases">
        <title>Depth-based differentiation of microbial function through sediment-hosted aquifers and enrichment of novel symbionts in the deep terrestrial subsurface.</title>
        <authorList>
            <person name="Probst A.J."/>
            <person name="Ladd B."/>
            <person name="Jarett J.K."/>
            <person name="Geller-Mcgrath D.E."/>
            <person name="Sieber C.M.K."/>
            <person name="Emerson J.B."/>
            <person name="Anantharaman K."/>
            <person name="Thomas B.C."/>
            <person name="Malmstrom R."/>
            <person name="Stieglmeier M."/>
            <person name="Klingl A."/>
            <person name="Woyke T."/>
            <person name="Ryan C.M."/>
            <person name="Banfield J.F."/>
        </authorList>
    </citation>
    <scope>NUCLEOTIDE SEQUENCE [LARGE SCALE GENOMIC DNA]</scope>
</reference>
<dbReference type="InterPro" id="IPR045584">
    <property type="entry name" value="Pilin-like"/>
</dbReference>
<sequence>MKLRNRGFTLIELLVVMALIVVLAIIVLAAINPVEQLKKAKDAGRKIYAGELLRAIERYQVTRKENPVLSPTTPSITCEEIVDGEPVLDISGLNGEVSSWFPGRIVEEEYRLYVGLLPSSGLAKICFQVESVGNITKAVQEGCFSSSKFYLCVPE</sequence>
<comment type="subcellular location">
    <subcellularLocation>
        <location evidence="1">Membrane</location>
        <topology evidence="1">Single-pass membrane protein</topology>
    </subcellularLocation>
</comment>
<evidence type="ECO:0000256" key="2">
    <source>
        <dbReference type="ARBA" id="ARBA00022481"/>
    </source>
</evidence>
<evidence type="ECO:0000256" key="1">
    <source>
        <dbReference type="ARBA" id="ARBA00004167"/>
    </source>
</evidence>
<dbReference type="GO" id="GO:0016020">
    <property type="term" value="C:membrane"/>
    <property type="evidence" value="ECO:0007669"/>
    <property type="project" value="UniProtKB-SubCell"/>
</dbReference>
<gene>
    <name evidence="7" type="ORF">COU95_03105</name>
</gene>
<keyword evidence="4 6" id="KW-1133">Transmembrane helix</keyword>
<evidence type="ECO:0000256" key="4">
    <source>
        <dbReference type="ARBA" id="ARBA00022989"/>
    </source>
</evidence>
<dbReference type="Proteomes" id="UP000231474">
    <property type="component" value="Unassembled WGS sequence"/>
</dbReference>
<evidence type="ECO:0000256" key="3">
    <source>
        <dbReference type="ARBA" id="ARBA00022692"/>
    </source>
</evidence>
<name>A0A2M8L334_9BACT</name>
<keyword evidence="2" id="KW-0488">Methylation</keyword>
<dbReference type="Pfam" id="PF07963">
    <property type="entry name" value="N_methyl"/>
    <property type="match status" value="1"/>
</dbReference>
<dbReference type="Gene3D" id="3.30.700.10">
    <property type="entry name" value="Glycoprotein, Type 4 Pilin"/>
    <property type="match status" value="1"/>
</dbReference>
<evidence type="ECO:0008006" key="9">
    <source>
        <dbReference type="Google" id="ProtNLM"/>
    </source>
</evidence>
<protein>
    <recommendedName>
        <fullName evidence="9">Type II secretion system protein GspG C-terminal domain-containing protein</fullName>
    </recommendedName>
</protein>
<organism evidence="7 8">
    <name type="scientific">Candidatus Shapirobacteria bacterium CG10_big_fil_rev_8_21_14_0_10_40_9</name>
    <dbReference type="NCBI Taxonomy" id="1974888"/>
    <lineage>
        <taxon>Bacteria</taxon>
        <taxon>Candidatus Shapironibacteriota</taxon>
    </lineage>
</organism>
<keyword evidence="3 6" id="KW-0812">Transmembrane</keyword>
<feature type="transmembrane region" description="Helical" evidence="6">
    <location>
        <begin position="7"/>
        <end position="31"/>
    </location>
</feature>
<comment type="caution">
    <text evidence="7">The sequence shown here is derived from an EMBL/GenBank/DDBJ whole genome shotgun (WGS) entry which is preliminary data.</text>
</comment>
<dbReference type="AlphaFoldDB" id="A0A2M8L334"/>
<dbReference type="GO" id="GO:0015628">
    <property type="term" value="P:protein secretion by the type II secretion system"/>
    <property type="evidence" value="ECO:0007669"/>
    <property type="project" value="InterPro"/>
</dbReference>
<dbReference type="InterPro" id="IPR002416">
    <property type="entry name" value="T2SS_protein-GspH"/>
</dbReference>
<dbReference type="InterPro" id="IPR012902">
    <property type="entry name" value="N_methyl_site"/>
</dbReference>
<accession>A0A2M8L334</accession>
<dbReference type="PRINTS" id="PR00885">
    <property type="entry name" value="BCTERIALGSPH"/>
</dbReference>
<proteinExistence type="predicted"/>
<evidence type="ECO:0000313" key="7">
    <source>
        <dbReference type="EMBL" id="PJE67306.1"/>
    </source>
</evidence>
<dbReference type="GO" id="GO:0015627">
    <property type="term" value="C:type II protein secretion system complex"/>
    <property type="evidence" value="ECO:0007669"/>
    <property type="project" value="InterPro"/>
</dbReference>
<keyword evidence="5 6" id="KW-0472">Membrane</keyword>
<evidence type="ECO:0000256" key="6">
    <source>
        <dbReference type="SAM" id="Phobius"/>
    </source>
</evidence>
<dbReference type="EMBL" id="PFEK01000062">
    <property type="protein sequence ID" value="PJE67306.1"/>
    <property type="molecule type" value="Genomic_DNA"/>
</dbReference>
<dbReference type="PROSITE" id="PS00409">
    <property type="entry name" value="PROKAR_NTER_METHYL"/>
    <property type="match status" value="1"/>
</dbReference>